<evidence type="ECO:0000256" key="1">
    <source>
        <dbReference type="ARBA" id="ARBA00004651"/>
    </source>
</evidence>
<evidence type="ECO:0000256" key="8">
    <source>
        <dbReference type="PIRSR" id="PIRSR025737-1"/>
    </source>
</evidence>
<keyword evidence="7 9" id="KW-0472">Membrane</keyword>
<keyword evidence="4 9" id="KW-0812">Transmembrane</keyword>
<dbReference type="GO" id="GO:0006508">
    <property type="term" value="P:proteolysis"/>
    <property type="evidence" value="ECO:0007669"/>
    <property type="project" value="UniProtKB-KW"/>
</dbReference>
<comment type="subcellular location">
    <subcellularLocation>
        <location evidence="1">Cell membrane</location>
        <topology evidence="1">Multi-pass membrane protein</topology>
    </subcellularLocation>
</comment>
<dbReference type="InterPro" id="IPR026392">
    <property type="entry name" value="Exo/Archaeosortase_dom"/>
</dbReference>
<feature type="transmembrane region" description="Helical" evidence="9">
    <location>
        <begin position="78"/>
        <end position="97"/>
    </location>
</feature>
<dbReference type="GO" id="GO:0008233">
    <property type="term" value="F:peptidase activity"/>
    <property type="evidence" value="ECO:0007669"/>
    <property type="project" value="UniProtKB-KW"/>
</dbReference>
<dbReference type="InterPro" id="IPR019127">
    <property type="entry name" value="Exosortase"/>
</dbReference>
<keyword evidence="3" id="KW-0645">Protease</keyword>
<feature type="transmembrane region" description="Helical" evidence="9">
    <location>
        <begin position="24"/>
        <end position="41"/>
    </location>
</feature>
<evidence type="ECO:0000256" key="9">
    <source>
        <dbReference type="SAM" id="Phobius"/>
    </source>
</evidence>
<evidence type="ECO:0000256" key="7">
    <source>
        <dbReference type="ARBA" id="ARBA00023136"/>
    </source>
</evidence>
<protein>
    <submittedName>
        <fullName evidence="10">Archaeosortase A</fullName>
        <ecNumber evidence="10">3.4.22.-</ecNumber>
    </submittedName>
</protein>
<feature type="transmembrane region" description="Helical" evidence="9">
    <location>
        <begin position="53"/>
        <end position="71"/>
    </location>
</feature>
<feature type="transmembrane region" description="Helical" evidence="9">
    <location>
        <begin position="203"/>
        <end position="226"/>
    </location>
</feature>
<evidence type="ECO:0000256" key="6">
    <source>
        <dbReference type="ARBA" id="ARBA00022989"/>
    </source>
</evidence>
<organism evidence="10">
    <name type="scientific">Archaeoglobus fulgidus</name>
    <dbReference type="NCBI Taxonomy" id="2234"/>
    <lineage>
        <taxon>Archaea</taxon>
        <taxon>Methanobacteriati</taxon>
        <taxon>Methanobacteriota</taxon>
        <taxon>Archaeoglobi</taxon>
        <taxon>Archaeoglobales</taxon>
        <taxon>Archaeoglobaceae</taxon>
        <taxon>Archaeoglobus</taxon>
    </lineage>
</organism>
<evidence type="ECO:0000256" key="3">
    <source>
        <dbReference type="ARBA" id="ARBA00022670"/>
    </source>
</evidence>
<dbReference type="Pfam" id="PF09721">
    <property type="entry name" value="Exosortase_EpsH"/>
    <property type="match status" value="1"/>
</dbReference>
<proteinExistence type="predicted"/>
<dbReference type="InterPro" id="IPR014522">
    <property type="entry name" value="ArtA"/>
</dbReference>
<dbReference type="AlphaFoldDB" id="A0A7C2ND59"/>
<keyword evidence="2" id="KW-1003">Cell membrane</keyword>
<feature type="transmembrane region" description="Helical" evidence="9">
    <location>
        <begin position="139"/>
        <end position="159"/>
    </location>
</feature>
<dbReference type="EMBL" id="DSCQ01000110">
    <property type="protein sequence ID" value="HET22054.1"/>
    <property type="molecule type" value="Genomic_DNA"/>
</dbReference>
<keyword evidence="5 10" id="KW-0378">Hydrolase</keyword>
<dbReference type="EC" id="3.4.22.-" evidence="10"/>
<feature type="transmembrane region" description="Helical" evidence="9">
    <location>
        <begin position="171"/>
        <end position="197"/>
    </location>
</feature>
<feature type="active site" description="Proton donor" evidence="8">
    <location>
        <position position="184"/>
    </location>
</feature>
<reference evidence="10" key="1">
    <citation type="journal article" date="2020" name="mSystems">
        <title>Genome- and Community-Level Interaction Insights into Carbon Utilization and Element Cycling Functions of Hydrothermarchaeota in Hydrothermal Sediment.</title>
        <authorList>
            <person name="Zhou Z."/>
            <person name="Liu Y."/>
            <person name="Xu W."/>
            <person name="Pan J."/>
            <person name="Luo Z.H."/>
            <person name="Li M."/>
        </authorList>
    </citation>
    <scope>NUCLEOTIDE SEQUENCE [LARGE SCALE GENOMIC DNA]</scope>
    <source>
        <strain evidence="10">SpSt-12</strain>
    </source>
</reference>
<dbReference type="PIRSF" id="PIRSF025737">
    <property type="entry name" value="Cyco1"/>
    <property type="match status" value="1"/>
</dbReference>
<evidence type="ECO:0000256" key="2">
    <source>
        <dbReference type="ARBA" id="ARBA00022475"/>
    </source>
</evidence>
<gene>
    <name evidence="10" type="primary">artA</name>
    <name evidence="10" type="ORF">ENN70_08420</name>
</gene>
<dbReference type="NCBIfam" id="TIGR04125">
    <property type="entry name" value="exosort_PGF_TRM"/>
    <property type="match status" value="1"/>
</dbReference>
<dbReference type="GO" id="GO:0005886">
    <property type="term" value="C:plasma membrane"/>
    <property type="evidence" value="ECO:0007669"/>
    <property type="project" value="UniProtKB-SubCell"/>
</dbReference>
<evidence type="ECO:0000256" key="4">
    <source>
        <dbReference type="ARBA" id="ARBA00022692"/>
    </source>
</evidence>
<name>A0A7C2ND59_ARCFL</name>
<accession>A0A7C2ND59</accession>
<dbReference type="NCBIfam" id="TIGR04178">
    <property type="entry name" value="exo_archaeo"/>
    <property type="match status" value="1"/>
</dbReference>
<evidence type="ECO:0000256" key="5">
    <source>
        <dbReference type="ARBA" id="ARBA00022801"/>
    </source>
</evidence>
<comment type="caution">
    <text evidence="10">The sequence shown here is derived from an EMBL/GenBank/DDBJ whole genome shotgun (WGS) entry which is preliminary data.</text>
</comment>
<sequence>MLAEIISAASMIPMLVYVKTHRKFAGFLGWGLFSIACLVKIPDYLYSADYYNTAIFFLAYVFFLYMSIRILMVNSRTFVEVTAFSALAFIIYFPFAFTPLGEVLIDYTAFQTASLANLLGYSIIKDGADLHLNGKSVRIILACTAIESIALFTGATLGIRADISRKVKAFLISVPLIYVLNLFRNVFVIISFAYSWFGENSFYIAHNVISKIGATAALILIAYFVFRLLPELADLIYSLKNELAGGGG</sequence>
<evidence type="ECO:0000313" key="10">
    <source>
        <dbReference type="EMBL" id="HET22054.1"/>
    </source>
</evidence>
<feature type="active site" description="Acyl-thioester intermediate" evidence="8">
    <location>
        <position position="143"/>
    </location>
</feature>
<keyword evidence="6 9" id="KW-1133">Transmembrane helix</keyword>